<dbReference type="PANTHER" id="PTHR42980:SF1">
    <property type="entry name" value="2-OXOISOVALERATE DEHYDROGENASE SUBUNIT BETA, MITOCHONDRIAL"/>
    <property type="match status" value="1"/>
</dbReference>
<evidence type="ECO:0000256" key="2">
    <source>
        <dbReference type="ARBA" id="ARBA00003906"/>
    </source>
</evidence>
<dbReference type="RefSeq" id="WP_173501243.1">
    <property type="nucleotide sequence ID" value="NZ_JABSOD010000009.1"/>
</dbReference>
<evidence type="ECO:0000313" key="8">
    <source>
        <dbReference type="Proteomes" id="UP000523161"/>
    </source>
</evidence>
<comment type="cofactor">
    <cofactor evidence="1">
        <name>thiamine diphosphate</name>
        <dbReference type="ChEBI" id="CHEBI:58937"/>
    </cofactor>
</comment>
<dbReference type="SUPFAM" id="SSF52922">
    <property type="entry name" value="TK C-terminal domain-like"/>
    <property type="match status" value="1"/>
</dbReference>
<dbReference type="GO" id="GO:0007584">
    <property type="term" value="P:response to nutrient"/>
    <property type="evidence" value="ECO:0007669"/>
    <property type="project" value="TreeGrafter"/>
</dbReference>
<evidence type="ECO:0000256" key="5">
    <source>
        <dbReference type="ARBA" id="ARBA00023052"/>
    </source>
</evidence>
<reference evidence="7 8" key="1">
    <citation type="submission" date="2020-06" db="EMBL/GenBank/DDBJ databases">
        <title>Rheinheimera sp. nov., a marine bacterium isolated from coastal.</title>
        <authorList>
            <person name="Yu Q."/>
            <person name="Qi Y."/>
            <person name="Pu J."/>
        </authorList>
    </citation>
    <scope>NUCLEOTIDE SEQUENCE [LARGE SCALE GENOMIC DNA]</scope>
    <source>
        <strain evidence="7 8">YQF-2</strain>
    </source>
</reference>
<gene>
    <name evidence="7" type="ORF">HRH59_10565</name>
</gene>
<proteinExistence type="predicted"/>
<dbReference type="EMBL" id="JABSOD010000009">
    <property type="protein sequence ID" value="NRQ42995.1"/>
    <property type="molecule type" value="Genomic_DNA"/>
</dbReference>
<accession>A0A7Y5AS30</accession>
<dbReference type="InterPro" id="IPR005475">
    <property type="entry name" value="Transketolase-like_Pyr-bd"/>
</dbReference>
<dbReference type="InterPro" id="IPR009014">
    <property type="entry name" value="Transketo_C/PFOR_II"/>
</dbReference>
<dbReference type="InterPro" id="IPR033248">
    <property type="entry name" value="Transketolase_C"/>
</dbReference>
<dbReference type="GO" id="GO:0009083">
    <property type="term" value="P:branched-chain amino acid catabolic process"/>
    <property type="evidence" value="ECO:0007669"/>
    <property type="project" value="TreeGrafter"/>
</dbReference>
<dbReference type="Pfam" id="PF02780">
    <property type="entry name" value="Transketolase_C"/>
    <property type="match status" value="1"/>
</dbReference>
<dbReference type="SUPFAM" id="SSF52518">
    <property type="entry name" value="Thiamin diphosphate-binding fold (THDP-binding)"/>
    <property type="match status" value="2"/>
</dbReference>
<dbReference type="InterPro" id="IPR029061">
    <property type="entry name" value="THDP-binding"/>
</dbReference>
<dbReference type="Gene3D" id="3.40.50.970">
    <property type="match status" value="2"/>
</dbReference>
<comment type="caution">
    <text evidence="7">The sequence shown here is derived from an EMBL/GenBank/DDBJ whole genome shotgun (WGS) entry which is preliminary data.</text>
</comment>
<dbReference type="AlphaFoldDB" id="A0A7Y5AS30"/>
<dbReference type="SMART" id="SM00861">
    <property type="entry name" value="Transket_pyr"/>
    <property type="match status" value="1"/>
</dbReference>
<sequence length="736" mass="79876">MSEAVHPWVNEYRERLKSGKLPPHSSSHSIEFSTLYQLWHSQLCSRLLDLQSRLLQAKGQSFYTIGSAGHEGNAAVAAALRLTDPAFLHYRSGAFFIERSKQLPGSTPLYDMLLSFCASSDDPISGGRHKVLGSLALNIPPQTSTIASQLPKAVGAAFAVDLSKRLGVGGQWPQDAIVLCSFGDASANHSTAQGAINSTCWAAYQQVPLPVLFVCEDNGLGISTPTPSGWIEQDLADRPALKYFAADSRDLAQTYHVARRAADYVRSKRKPAVLHLSTVRLFGHAGADAEAAYRTKAQIEAELELDPLLSSTAALLASGDITAEQLLAQLNALVAQVGRVAAIASNQPKLTTAAQVMASIAPQRVALPAPALPDVEARQQLFAFDQHNTGKKQHLAKLLNWALHDVLAQYNNTVVFGEDVGKKGGVYGVTQHLVHAFGSNRVINTLLDEQSILGMAIGLAQQGFISIPEIQFLAYVHNAEDQIRGEAATLPFFSNGQYHNAMVIRIAGLAYQRGFGGHFHNDNSFAVFRDIPGVILFCPSNGYDAALLLRQAVQLAHQQKRLVIFLEPIALYMTRDLATAGDGLWLSDYPLPDTPLPEPGAPAVYGDGDELAIISYANGYYLSRQAEQELAAQGYRIRVLDLRTLVPLHTKEIIKALQGCSKVLIVDECRRRGSLSEELFTALHEAKPGHFNVQRLCAEDSFIPLGAAAYAVLPSKQQIVQQALSLLTVDTEQVML</sequence>
<evidence type="ECO:0000256" key="3">
    <source>
        <dbReference type="ARBA" id="ARBA00012277"/>
    </source>
</evidence>
<keyword evidence="4" id="KW-0560">Oxidoreductase</keyword>
<evidence type="ECO:0000313" key="7">
    <source>
        <dbReference type="EMBL" id="NRQ42995.1"/>
    </source>
</evidence>
<dbReference type="Proteomes" id="UP000523161">
    <property type="component" value="Unassembled WGS sequence"/>
</dbReference>
<dbReference type="PANTHER" id="PTHR42980">
    <property type="entry name" value="2-OXOISOVALERATE DEHYDROGENASE SUBUNIT BETA-RELATED"/>
    <property type="match status" value="1"/>
</dbReference>
<evidence type="ECO:0000256" key="4">
    <source>
        <dbReference type="ARBA" id="ARBA00023002"/>
    </source>
</evidence>
<evidence type="ECO:0000259" key="6">
    <source>
        <dbReference type="SMART" id="SM00861"/>
    </source>
</evidence>
<dbReference type="CDD" id="cd02000">
    <property type="entry name" value="TPP_E1_PDC_ADC_BCADC"/>
    <property type="match status" value="1"/>
</dbReference>
<organism evidence="7 8">
    <name type="scientific">Rheinheimera lutimaris</name>
    <dbReference type="NCBI Taxonomy" id="2740584"/>
    <lineage>
        <taxon>Bacteria</taxon>
        <taxon>Pseudomonadati</taxon>
        <taxon>Pseudomonadota</taxon>
        <taxon>Gammaproteobacteria</taxon>
        <taxon>Chromatiales</taxon>
        <taxon>Chromatiaceae</taxon>
        <taxon>Rheinheimera</taxon>
    </lineage>
</organism>
<dbReference type="InterPro" id="IPR001017">
    <property type="entry name" value="DH_E1"/>
</dbReference>
<keyword evidence="5" id="KW-0786">Thiamine pyrophosphate</keyword>
<name>A0A7Y5AS30_9GAMM</name>
<feature type="domain" description="Transketolase-like pyrimidine-binding" evidence="6">
    <location>
        <begin position="393"/>
        <end position="574"/>
    </location>
</feature>
<dbReference type="EC" id="1.2.4.4" evidence="3"/>
<keyword evidence="8" id="KW-1185">Reference proteome</keyword>
<dbReference type="GO" id="GO:0003863">
    <property type="term" value="F:branched-chain 2-oxo acid dehydrogenase activity"/>
    <property type="evidence" value="ECO:0007669"/>
    <property type="project" value="UniProtKB-EC"/>
</dbReference>
<dbReference type="Pfam" id="PF02779">
    <property type="entry name" value="Transket_pyr"/>
    <property type="match status" value="1"/>
</dbReference>
<dbReference type="Gene3D" id="3.40.50.920">
    <property type="match status" value="1"/>
</dbReference>
<protein>
    <recommendedName>
        <fullName evidence="3">3-methyl-2-oxobutanoate dehydrogenase (2-methylpropanoyl-transferring)</fullName>
        <ecNumber evidence="3">1.2.4.4</ecNumber>
    </recommendedName>
</protein>
<evidence type="ECO:0000256" key="1">
    <source>
        <dbReference type="ARBA" id="ARBA00001964"/>
    </source>
</evidence>
<comment type="function">
    <text evidence="2">E1 component of the 2-oxoglutarate dehydrogenase (OGDH) complex which catalyzes the decarboxylation of 2-oxoglutarate, the first step in the conversion of 2-oxoglutarate to succinyl-CoA and CO(2).</text>
</comment>
<dbReference type="Pfam" id="PF00676">
    <property type="entry name" value="E1_dh"/>
    <property type="match status" value="1"/>
</dbReference>